<keyword evidence="2 7" id="KW-0285">Flavoprotein</keyword>
<reference evidence="10" key="1">
    <citation type="submission" date="2016-10" db="EMBL/GenBank/DDBJ databases">
        <authorList>
            <person name="Varghese N."/>
            <person name="Submissions S."/>
        </authorList>
    </citation>
    <scope>NUCLEOTIDE SEQUENCE [LARGE SCALE GENOMIC DNA]</scope>
    <source>
        <strain evidence="10">DSM 13327</strain>
    </source>
</reference>
<keyword evidence="10" id="KW-1185">Reference proteome</keyword>
<evidence type="ECO:0000259" key="8">
    <source>
        <dbReference type="Pfam" id="PF02441"/>
    </source>
</evidence>
<proteinExistence type="inferred from homology"/>
<keyword evidence="1 7" id="KW-0637">Prenyltransferase</keyword>
<dbReference type="HAMAP" id="MF_01984">
    <property type="entry name" value="ubiX_pad"/>
    <property type="match status" value="1"/>
</dbReference>
<dbReference type="PANTHER" id="PTHR43374:SF1">
    <property type="entry name" value="FLAVIN PRENYLTRANSFERASE PAD1, MITOCHONDRIAL"/>
    <property type="match status" value="1"/>
</dbReference>
<accession>A0A1I4HFV2</accession>
<dbReference type="GO" id="GO:0016831">
    <property type="term" value="F:carboxy-lyase activity"/>
    <property type="evidence" value="ECO:0007669"/>
    <property type="project" value="TreeGrafter"/>
</dbReference>
<feature type="binding site" evidence="7">
    <location>
        <position position="167"/>
    </location>
    <ligand>
        <name>dimethylallyl phosphate</name>
        <dbReference type="ChEBI" id="CHEBI:88052"/>
    </ligand>
</feature>
<name>A0A1I4HFV2_9FIRM</name>
<feature type="binding site" evidence="7">
    <location>
        <position position="151"/>
    </location>
    <ligand>
        <name>dimethylallyl phosphate</name>
        <dbReference type="ChEBI" id="CHEBI:88052"/>
    </ligand>
</feature>
<dbReference type="FunFam" id="3.40.50.1950:FF:000001">
    <property type="entry name" value="Flavin prenyltransferase UbiX"/>
    <property type="match status" value="1"/>
</dbReference>
<feature type="binding site" evidence="7">
    <location>
        <begin position="9"/>
        <end position="11"/>
    </location>
    <ligand>
        <name>FMN</name>
        <dbReference type="ChEBI" id="CHEBI:58210"/>
    </ligand>
</feature>
<comment type="similarity">
    <text evidence="6 7">Belongs to the UbiX/PAD1 family.</text>
</comment>
<evidence type="ECO:0000313" key="9">
    <source>
        <dbReference type="EMBL" id="SFL40401.1"/>
    </source>
</evidence>
<comment type="caution">
    <text evidence="7">Lacks conserved residue(s) required for the propagation of feature annotation.</text>
</comment>
<evidence type="ECO:0000256" key="2">
    <source>
        <dbReference type="ARBA" id="ARBA00022630"/>
    </source>
</evidence>
<dbReference type="InterPro" id="IPR036551">
    <property type="entry name" value="Flavin_trans-like"/>
</dbReference>
<evidence type="ECO:0000256" key="7">
    <source>
        <dbReference type="HAMAP-Rule" id="MF_01984"/>
    </source>
</evidence>
<protein>
    <recommendedName>
        <fullName evidence="7">Flavin prenyltransferase UbiX</fullName>
        <ecNumber evidence="7">2.5.1.129</ecNumber>
    </recommendedName>
</protein>
<gene>
    <name evidence="7" type="primary">ubiX</name>
    <name evidence="9" type="ORF">SAMN04490355_1003174</name>
</gene>
<dbReference type="NCBIfam" id="TIGR00421">
    <property type="entry name" value="ubiX_pad"/>
    <property type="match status" value="1"/>
</dbReference>
<keyword evidence="3 7" id="KW-0288">FMN</keyword>
<evidence type="ECO:0000256" key="3">
    <source>
        <dbReference type="ARBA" id="ARBA00022643"/>
    </source>
</evidence>
<dbReference type="Pfam" id="PF02441">
    <property type="entry name" value="Flavoprotein"/>
    <property type="match status" value="1"/>
</dbReference>
<evidence type="ECO:0000256" key="4">
    <source>
        <dbReference type="ARBA" id="ARBA00022679"/>
    </source>
</evidence>
<organism evidence="9 10">
    <name type="scientific">Pelosinus propionicus DSM 13327</name>
    <dbReference type="NCBI Taxonomy" id="1123291"/>
    <lineage>
        <taxon>Bacteria</taxon>
        <taxon>Bacillati</taxon>
        <taxon>Bacillota</taxon>
        <taxon>Negativicutes</taxon>
        <taxon>Selenomonadales</taxon>
        <taxon>Sporomusaceae</taxon>
        <taxon>Pelosinus</taxon>
    </lineage>
</organism>
<dbReference type="SUPFAM" id="SSF52507">
    <property type="entry name" value="Homo-oligomeric flavin-containing Cys decarboxylases, HFCD"/>
    <property type="match status" value="1"/>
</dbReference>
<dbReference type="Gene3D" id="3.40.50.1950">
    <property type="entry name" value="Flavin prenyltransferase-like"/>
    <property type="match status" value="1"/>
</dbReference>
<dbReference type="EMBL" id="FOTS01000003">
    <property type="protein sequence ID" value="SFL40401.1"/>
    <property type="molecule type" value="Genomic_DNA"/>
</dbReference>
<feature type="binding site" evidence="7">
    <location>
        <position position="121"/>
    </location>
    <ligand>
        <name>FMN</name>
        <dbReference type="ChEBI" id="CHEBI:58210"/>
    </ligand>
</feature>
<dbReference type="PANTHER" id="PTHR43374">
    <property type="entry name" value="FLAVIN PRENYLTRANSFERASE"/>
    <property type="match status" value="1"/>
</dbReference>
<keyword evidence="4 7" id="KW-0808">Transferase</keyword>
<dbReference type="EC" id="2.5.1.129" evidence="7"/>
<dbReference type="AlphaFoldDB" id="A0A1I4HFV2"/>
<dbReference type="InterPro" id="IPR004507">
    <property type="entry name" value="UbiX-like"/>
</dbReference>
<comment type="function">
    <text evidence="7">Flavin prenyltransferase that catalyzes the synthesis of the prenylated FMN cofactor (prenyl-FMN) for 4-hydroxy-3-polyprenylbenzoic acid decarboxylase UbiD. The prenyltransferase is metal-independent and links a dimethylallyl moiety from dimethylallyl monophosphate (DMAP) to the flavin N5 and C6 atoms of FMN.</text>
</comment>
<evidence type="ECO:0000313" key="10">
    <source>
        <dbReference type="Proteomes" id="UP000199520"/>
    </source>
</evidence>
<dbReference type="Proteomes" id="UP000199520">
    <property type="component" value="Unassembled WGS sequence"/>
</dbReference>
<dbReference type="STRING" id="1123291.SAMN04490355_1003174"/>
<comment type="catalytic activity">
    <reaction evidence="5 7">
        <text>dimethylallyl phosphate + FMNH2 = prenylated FMNH2 + phosphate</text>
        <dbReference type="Rhea" id="RHEA:37743"/>
        <dbReference type="ChEBI" id="CHEBI:43474"/>
        <dbReference type="ChEBI" id="CHEBI:57618"/>
        <dbReference type="ChEBI" id="CHEBI:87467"/>
        <dbReference type="ChEBI" id="CHEBI:88052"/>
        <dbReference type="EC" id="2.5.1.129"/>
    </reaction>
</comment>
<dbReference type="GO" id="GO:0106141">
    <property type="term" value="F:flavin prenyltransferase activity"/>
    <property type="evidence" value="ECO:0007669"/>
    <property type="project" value="UniProtKB-EC"/>
</dbReference>
<feature type="binding site" evidence="7">
    <location>
        <begin position="86"/>
        <end position="89"/>
    </location>
    <ligand>
        <name>FMN</name>
        <dbReference type="ChEBI" id="CHEBI:58210"/>
    </ligand>
</feature>
<evidence type="ECO:0000256" key="6">
    <source>
        <dbReference type="ARBA" id="ARBA00060793"/>
    </source>
</evidence>
<evidence type="ECO:0000256" key="1">
    <source>
        <dbReference type="ARBA" id="ARBA00022602"/>
    </source>
</evidence>
<evidence type="ECO:0000256" key="5">
    <source>
        <dbReference type="ARBA" id="ARBA00050612"/>
    </source>
</evidence>
<dbReference type="InterPro" id="IPR003382">
    <property type="entry name" value="Flavoprotein"/>
</dbReference>
<dbReference type="RefSeq" id="WP_090932673.1">
    <property type="nucleotide sequence ID" value="NZ_FOTS01000003.1"/>
</dbReference>
<dbReference type="OrthoDB" id="9781577at2"/>
<feature type="domain" description="Flavoprotein" evidence="8">
    <location>
        <begin position="1"/>
        <end position="171"/>
    </location>
</feature>
<dbReference type="NCBIfam" id="NF004685">
    <property type="entry name" value="PRK06029.1"/>
    <property type="match status" value="1"/>
</dbReference>
<feature type="binding site" evidence="7">
    <location>
        <position position="35"/>
    </location>
    <ligand>
        <name>FMN</name>
        <dbReference type="ChEBI" id="CHEBI:58210"/>
    </ligand>
</feature>
<sequence>MRIIVGITGASGAIYGFRLIEVLKEAGCEIHAVVSEHGWQVLDYECGISPQEIKERVDFLYDIKNIGASIASGSFKTDAMVVVPCSMRTLSSISNGIADNLLSRAADVMLKEGRKLIIVPRETPLNAIHLANMLKLSQLGVRILPASPGFYHRPTTLNQMIDMMVGKISDSIGIDHELFPRWQGE</sequence>